<reference evidence="2 3" key="1">
    <citation type="submission" date="2015-10" db="EMBL/GenBank/DDBJ databases">
        <title>The cercosporin biosynthetic gene cluster was horizontally transferred to several fungal lineages and shown to be expanded in Cercospora beticola based on microsynteny with recipient genomes.</title>
        <authorList>
            <person name="De Jonge R."/>
            <person name="Ebert M.K."/>
            <person name="Suttle J.C."/>
            <person name="Jurick Ii W.M."/>
            <person name="Secor G.A."/>
            <person name="Thomma B.P."/>
            <person name="Van De Peer Y."/>
            <person name="Bolton M.D."/>
        </authorList>
    </citation>
    <scope>NUCLEOTIDE SEQUENCE [LARGE SCALE GENOMIC DNA]</scope>
    <source>
        <strain evidence="2 3">09-40</strain>
    </source>
</reference>
<evidence type="ECO:0000256" key="1">
    <source>
        <dbReference type="SAM" id="SignalP"/>
    </source>
</evidence>
<dbReference type="OrthoDB" id="3635331at2759"/>
<feature type="chain" id="PRO_5013713964" evidence="1">
    <location>
        <begin position="17"/>
        <end position="178"/>
    </location>
</feature>
<gene>
    <name evidence="2" type="ORF">CB0940_04125</name>
</gene>
<accession>A0A2G5HME2</accession>
<protein>
    <submittedName>
        <fullName evidence="2">Uncharacterized protein</fullName>
    </submittedName>
</protein>
<dbReference type="AlphaFoldDB" id="A0A2G5HME2"/>
<organism evidence="2 3">
    <name type="scientific">Cercospora beticola</name>
    <name type="common">Sugarbeet leaf spot fungus</name>
    <dbReference type="NCBI Taxonomy" id="122368"/>
    <lineage>
        <taxon>Eukaryota</taxon>
        <taxon>Fungi</taxon>
        <taxon>Dikarya</taxon>
        <taxon>Ascomycota</taxon>
        <taxon>Pezizomycotina</taxon>
        <taxon>Dothideomycetes</taxon>
        <taxon>Dothideomycetidae</taxon>
        <taxon>Mycosphaerellales</taxon>
        <taxon>Mycosphaerellaceae</taxon>
        <taxon>Cercospora</taxon>
    </lineage>
</organism>
<keyword evidence="1" id="KW-0732">Signal</keyword>
<name>A0A2G5HME2_CERBT</name>
<dbReference type="Proteomes" id="UP000230605">
    <property type="component" value="Chromosome 4"/>
</dbReference>
<feature type="signal peptide" evidence="1">
    <location>
        <begin position="1"/>
        <end position="16"/>
    </location>
</feature>
<evidence type="ECO:0000313" key="3">
    <source>
        <dbReference type="Proteomes" id="UP000230605"/>
    </source>
</evidence>
<proteinExistence type="predicted"/>
<sequence>MKPQLFSLCLAAGISASPVQLSTGQCTTKIDKFDDLTSSPVPFLFQNDIGAYNGLLYGRFAAMGATGLNGVAPKSPNNTAGVGLTRTLTAPILDFLTGAGSTIPVTLSPFGTISAPAGKYFDLVEFYFGCRLNAVATVVVPAVRCDFSATGFNYLDQPCLKSLSLMRLSLVPGLWVPF</sequence>
<dbReference type="EMBL" id="LKMD01000105">
    <property type="protein sequence ID" value="PIA93726.1"/>
    <property type="molecule type" value="Genomic_DNA"/>
</dbReference>
<evidence type="ECO:0000313" key="2">
    <source>
        <dbReference type="EMBL" id="PIA93726.1"/>
    </source>
</evidence>
<comment type="caution">
    <text evidence="2">The sequence shown here is derived from an EMBL/GenBank/DDBJ whole genome shotgun (WGS) entry which is preliminary data.</text>
</comment>